<evidence type="ECO:0000313" key="1">
    <source>
        <dbReference type="EMBL" id="CAG8514267.1"/>
    </source>
</evidence>
<comment type="caution">
    <text evidence="1">The sequence shown here is derived from an EMBL/GenBank/DDBJ whole genome shotgun (WGS) entry which is preliminary data.</text>
</comment>
<keyword evidence="2" id="KW-1185">Reference proteome</keyword>
<organism evidence="1 2">
    <name type="scientific">Dentiscutata erythropus</name>
    <dbReference type="NCBI Taxonomy" id="1348616"/>
    <lineage>
        <taxon>Eukaryota</taxon>
        <taxon>Fungi</taxon>
        <taxon>Fungi incertae sedis</taxon>
        <taxon>Mucoromycota</taxon>
        <taxon>Glomeromycotina</taxon>
        <taxon>Glomeromycetes</taxon>
        <taxon>Diversisporales</taxon>
        <taxon>Gigasporaceae</taxon>
        <taxon>Dentiscutata</taxon>
    </lineage>
</organism>
<proteinExistence type="predicted"/>
<dbReference type="Proteomes" id="UP000789405">
    <property type="component" value="Unassembled WGS sequence"/>
</dbReference>
<accession>A0A9N9A167</accession>
<sequence>MPTIAPNASAQHQALELIQDAKSKISEYETLLIHTSDKDLRLQISKKLKDVCETIAKEKKHFNLLQNRAAAQGRFQEKRKKQLEDGITFAQPSIESTTDMLSAHLIYPSSSTVTYLSAEEVNATLDSFDTQQIELSNAAILEDFTNLPSLGLSHKFETSNLLEALSDIE</sequence>
<reference evidence="1" key="1">
    <citation type="submission" date="2021-06" db="EMBL/GenBank/DDBJ databases">
        <authorList>
            <person name="Kallberg Y."/>
            <person name="Tangrot J."/>
            <person name="Rosling A."/>
        </authorList>
    </citation>
    <scope>NUCLEOTIDE SEQUENCE</scope>
    <source>
        <strain evidence="1">MA453B</strain>
    </source>
</reference>
<dbReference type="OrthoDB" id="2469566at2759"/>
<gene>
    <name evidence="1" type="ORF">DERYTH_LOCUS3542</name>
</gene>
<dbReference type="AlphaFoldDB" id="A0A9N9A167"/>
<protein>
    <submittedName>
        <fullName evidence="1">17821_t:CDS:1</fullName>
    </submittedName>
</protein>
<dbReference type="EMBL" id="CAJVPY010001263">
    <property type="protein sequence ID" value="CAG8514267.1"/>
    <property type="molecule type" value="Genomic_DNA"/>
</dbReference>
<evidence type="ECO:0000313" key="2">
    <source>
        <dbReference type="Proteomes" id="UP000789405"/>
    </source>
</evidence>
<name>A0A9N9A167_9GLOM</name>